<evidence type="ECO:0000313" key="3">
    <source>
        <dbReference type="Proteomes" id="UP000741013"/>
    </source>
</evidence>
<dbReference type="EMBL" id="JAGGMS010000001">
    <property type="protein sequence ID" value="MBP2187060.1"/>
    <property type="molecule type" value="Genomic_DNA"/>
</dbReference>
<keyword evidence="3" id="KW-1185">Reference proteome</keyword>
<comment type="caution">
    <text evidence="2">The sequence shown here is derived from an EMBL/GenBank/DDBJ whole genome shotgun (WGS) entry which is preliminary data.</text>
</comment>
<dbReference type="RefSeq" id="WP_209670541.1">
    <property type="nucleotide sequence ID" value="NZ_JAGGMS010000001.1"/>
</dbReference>
<name>A0ABS4Q5T8_9PSEU</name>
<gene>
    <name evidence="2" type="ORF">JOM49_008586</name>
</gene>
<feature type="transmembrane region" description="Helical" evidence="1">
    <location>
        <begin position="39"/>
        <end position="57"/>
    </location>
</feature>
<reference evidence="2 3" key="1">
    <citation type="submission" date="2021-03" db="EMBL/GenBank/DDBJ databases">
        <title>Sequencing the genomes of 1000 actinobacteria strains.</title>
        <authorList>
            <person name="Klenk H.-P."/>
        </authorList>
    </citation>
    <scope>NUCLEOTIDE SEQUENCE [LARGE SCALE GENOMIC DNA]</scope>
    <source>
        <strain evidence="2 3">DSM 45510</strain>
    </source>
</reference>
<keyword evidence="1" id="KW-1133">Transmembrane helix</keyword>
<accession>A0ABS4Q5T8</accession>
<protein>
    <submittedName>
        <fullName evidence="2">Uncharacterized protein</fullName>
    </submittedName>
</protein>
<organism evidence="2 3">
    <name type="scientific">Amycolatopsis magusensis</name>
    <dbReference type="NCBI Taxonomy" id="882444"/>
    <lineage>
        <taxon>Bacteria</taxon>
        <taxon>Bacillati</taxon>
        <taxon>Actinomycetota</taxon>
        <taxon>Actinomycetes</taxon>
        <taxon>Pseudonocardiales</taxon>
        <taxon>Pseudonocardiaceae</taxon>
        <taxon>Amycolatopsis</taxon>
    </lineage>
</organism>
<dbReference type="Proteomes" id="UP000741013">
    <property type="component" value="Unassembled WGS sequence"/>
</dbReference>
<proteinExistence type="predicted"/>
<sequence>MNELASRLLAQHVRSATVVGSLVLVEVLGLIGYFFSWRAMWVSGGAALLVFLACAALRRAARQVDTILEDELDR</sequence>
<evidence type="ECO:0000256" key="1">
    <source>
        <dbReference type="SAM" id="Phobius"/>
    </source>
</evidence>
<keyword evidence="1" id="KW-0812">Transmembrane</keyword>
<keyword evidence="1" id="KW-0472">Membrane</keyword>
<evidence type="ECO:0000313" key="2">
    <source>
        <dbReference type="EMBL" id="MBP2187060.1"/>
    </source>
</evidence>
<feature type="transmembrane region" description="Helical" evidence="1">
    <location>
        <begin position="12"/>
        <end position="33"/>
    </location>
</feature>